<evidence type="ECO:0000313" key="2">
    <source>
        <dbReference type="EMBL" id="GAB54238.1"/>
    </source>
</evidence>
<sequence length="156" mass="17836">MDMSFKEKSAWISFISTVSIFGYYFYSIFMLIGEPPEIAKEAAKDYLIQAVFLSIVVEIFFHAVLNASNKKEAALQSDERDKAFEYKANSLGYSILVVGVVITLGRIITLEYNPEFAEQHSSLQIPLLTAHILMFTFILSEIVRFGGQIFFYRRGY</sequence>
<keyword evidence="3" id="KW-1185">Reference proteome</keyword>
<evidence type="ECO:0000313" key="3">
    <source>
        <dbReference type="Proteomes" id="UP000053586"/>
    </source>
</evidence>
<evidence type="ECO:0000256" key="1">
    <source>
        <dbReference type="SAM" id="Phobius"/>
    </source>
</evidence>
<keyword evidence="1" id="KW-1133">Transmembrane helix</keyword>
<organism evidence="2 3">
    <name type="scientific">Glaciecola punicea ACAM 611</name>
    <dbReference type="NCBI Taxonomy" id="1121923"/>
    <lineage>
        <taxon>Bacteria</taxon>
        <taxon>Pseudomonadati</taxon>
        <taxon>Pseudomonadota</taxon>
        <taxon>Gammaproteobacteria</taxon>
        <taxon>Alteromonadales</taxon>
        <taxon>Alteromonadaceae</taxon>
        <taxon>Glaciecola</taxon>
    </lineage>
</organism>
<proteinExistence type="predicted"/>
<gene>
    <name evidence="2" type="ORF">GPUN_0084</name>
</gene>
<accession>H5T7G1</accession>
<dbReference type="eggNOG" id="ENOG50335MQ">
    <property type="taxonomic scope" value="Bacteria"/>
</dbReference>
<keyword evidence="1" id="KW-0472">Membrane</keyword>
<protein>
    <submittedName>
        <fullName evidence="2">Uncharacterized protein</fullName>
    </submittedName>
</protein>
<name>H5T7G1_9ALTE</name>
<dbReference type="AlphaFoldDB" id="H5T7G1"/>
<keyword evidence="1" id="KW-0812">Transmembrane</keyword>
<feature type="transmembrane region" description="Helical" evidence="1">
    <location>
        <begin position="128"/>
        <end position="152"/>
    </location>
</feature>
<dbReference type="EMBL" id="BAET01000002">
    <property type="protein sequence ID" value="GAB54238.1"/>
    <property type="molecule type" value="Genomic_DNA"/>
</dbReference>
<dbReference type="Proteomes" id="UP000053586">
    <property type="component" value="Unassembled WGS sequence"/>
</dbReference>
<comment type="caution">
    <text evidence="2">The sequence shown here is derived from an EMBL/GenBank/DDBJ whole genome shotgun (WGS) entry which is preliminary data.</text>
</comment>
<feature type="transmembrane region" description="Helical" evidence="1">
    <location>
        <begin position="9"/>
        <end position="26"/>
    </location>
</feature>
<feature type="transmembrane region" description="Helical" evidence="1">
    <location>
        <begin position="88"/>
        <end position="108"/>
    </location>
</feature>
<feature type="transmembrane region" description="Helical" evidence="1">
    <location>
        <begin position="46"/>
        <end position="67"/>
    </location>
</feature>
<dbReference type="RefSeq" id="WP_006002275.1">
    <property type="nucleotide sequence ID" value="NZ_BAET01000002.1"/>
</dbReference>
<reference evidence="2 3" key="1">
    <citation type="journal article" date="2012" name="J. Bacteriol.">
        <title>Genome sequence of proteorhodopsin-containing sea ice bacterium Glaciecola punicea ACAM 611T.</title>
        <authorList>
            <person name="Qin Q.-L."/>
            <person name="Xie B.-B."/>
            <person name="Shu Y.-L."/>
            <person name="Rong J.-C."/>
            <person name="Zhao D.-L."/>
            <person name="Zhang X.-Y."/>
            <person name="Chen X.-L."/>
            <person name="Zhou B.-C."/>
            <person name="Zhanga Y.-Z."/>
        </authorList>
    </citation>
    <scope>NUCLEOTIDE SEQUENCE [LARGE SCALE GENOMIC DNA]</scope>
    <source>
        <strain evidence="2 3">ACAM 611</strain>
    </source>
</reference>
<reference evidence="2 3" key="2">
    <citation type="journal article" date="2017" name="Antonie Van Leeuwenhoek">
        <title>Rhizobium rhizosphaerae sp. nov., a novel species isolated from rice rhizosphere.</title>
        <authorList>
            <person name="Zhao J.J."/>
            <person name="Zhang J."/>
            <person name="Zhang R.J."/>
            <person name="Zhang C.W."/>
            <person name="Yin H.Q."/>
            <person name="Zhang X.X."/>
        </authorList>
    </citation>
    <scope>NUCLEOTIDE SEQUENCE [LARGE SCALE GENOMIC DNA]</scope>
    <source>
        <strain evidence="2 3">ACAM 611</strain>
    </source>
</reference>